<evidence type="ECO:0000256" key="1">
    <source>
        <dbReference type="ARBA" id="ARBA00002868"/>
    </source>
</evidence>
<dbReference type="Proteomes" id="UP001321450">
    <property type="component" value="Chromosome"/>
</dbReference>
<evidence type="ECO:0000313" key="7">
    <source>
        <dbReference type="Proteomes" id="UP001321450"/>
    </source>
</evidence>
<gene>
    <name evidence="6" type="ORF">MIN45_P0160</name>
</gene>
<evidence type="ECO:0000313" key="6">
    <source>
        <dbReference type="EMBL" id="BCX87793.1"/>
    </source>
</evidence>
<organism evidence="6 7">
    <name type="scientific">Methylomarinovum tepidoasis</name>
    <dbReference type="NCBI Taxonomy" id="2840183"/>
    <lineage>
        <taxon>Bacteria</taxon>
        <taxon>Pseudomonadati</taxon>
        <taxon>Pseudomonadota</taxon>
        <taxon>Gammaproteobacteria</taxon>
        <taxon>Methylococcales</taxon>
        <taxon>Methylothermaceae</taxon>
        <taxon>Methylomarinovum</taxon>
    </lineage>
</organism>
<sequence length="172" mass="19022">MRLPELIDPLQCVAKGRRWVGRLPLARLPRLVGMITNPDEVVTVDLRFERRDRVAAVTGFVRGELEVICQRCLAPLRIAVDSPVSLGVVTSIEEGDRLPEAFEPLLLEEDRIPFSDIVEDELILAIPDIPKHAHCQPAKTCSADAGVEEAVAADDPFAALARLKTKQDRQRG</sequence>
<keyword evidence="4" id="KW-0690">Ribosome biogenesis</keyword>
<comment type="similarity">
    <text evidence="2">Belongs to the DUF177 domain family.</text>
</comment>
<evidence type="ECO:0000256" key="5">
    <source>
        <dbReference type="ARBA" id="ARBA00031841"/>
    </source>
</evidence>
<dbReference type="RefSeq" id="WP_286292743.1">
    <property type="nucleotide sequence ID" value="NZ_AP024718.1"/>
</dbReference>
<comment type="function">
    <text evidence="1">Plays a role in synthesis, processing and/or stability of 23S rRNA.</text>
</comment>
<dbReference type="InterPro" id="IPR003772">
    <property type="entry name" value="YceD"/>
</dbReference>
<dbReference type="InterPro" id="IPR039255">
    <property type="entry name" value="YceD_bac"/>
</dbReference>
<evidence type="ECO:0000256" key="3">
    <source>
        <dbReference type="ARBA" id="ARBA00015716"/>
    </source>
</evidence>
<dbReference type="PANTHER" id="PTHR38099:SF1">
    <property type="entry name" value="LARGE RIBOSOMAL RNA SUBUNIT ACCUMULATION PROTEIN YCED"/>
    <property type="match status" value="1"/>
</dbReference>
<dbReference type="PANTHER" id="PTHR38099">
    <property type="entry name" value="LARGE RIBOSOMAL RNA SUBUNIT ACCUMULATION PROTEIN YCED"/>
    <property type="match status" value="1"/>
</dbReference>
<evidence type="ECO:0000256" key="4">
    <source>
        <dbReference type="ARBA" id="ARBA00022517"/>
    </source>
</evidence>
<dbReference type="GO" id="GO:0005829">
    <property type="term" value="C:cytosol"/>
    <property type="evidence" value="ECO:0007669"/>
    <property type="project" value="TreeGrafter"/>
</dbReference>
<protein>
    <recommendedName>
        <fullName evidence="3">Large ribosomal RNA subunit accumulation protein YceD</fullName>
    </recommendedName>
    <alternativeName>
        <fullName evidence="5">23S rRNA accumulation protein YceD</fullName>
    </alternativeName>
</protein>
<keyword evidence="7" id="KW-1185">Reference proteome</keyword>
<dbReference type="AlphaFoldDB" id="A0AAU9BWL4"/>
<dbReference type="GO" id="GO:0042254">
    <property type="term" value="P:ribosome biogenesis"/>
    <property type="evidence" value="ECO:0007669"/>
    <property type="project" value="UniProtKB-KW"/>
</dbReference>
<name>A0AAU9BWL4_9GAMM</name>
<dbReference type="Pfam" id="PF02620">
    <property type="entry name" value="YceD"/>
    <property type="match status" value="1"/>
</dbReference>
<evidence type="ECO:0000256" key="2">
    <source>
        <dbReference type="ARBA" id="ARBA00010740"/>
    </source>
</evidence>
<dbReference type="EMBL" id="AP024718">
    <property type="protein sequence ID" value="BCX87793.1"/>
    <property type="molecule type" value="Genomic_DNA"/>
</dbReference>
<dbReference type="KEGG" id="meiy:MIN45_P0160"/>
<accession>A0AAU9BWL4</accession>
<reference evidence="7" key="1">
    <citation type="journal article" date="2024" name="Int. J. Syst. Evol. Microbiol.">
        <title>Methylomarinovum tepidoasis sp. nov., a moderately thermophilic methanotroph of the family Methylothermaceae isolated from a deep-sea hydrothermal field.</title>
        <authorList>
            <person name="Hirayama H."/>
            <person name="Takaki Y."/>
            <person name="Abe M."/>
            <person name="Miyazaki M."/>
            <person name="Uematsu K."/>
            <person name="Matsui Y."/>
            <person name="Takai K."/>
        </authorList>
    </citation>
    <scope>NUCLEOTIDE SEQUENCE [LARGE SCALE GENOMIC DNA]</scope>
    <source>
        <strain evidence="7">IN45</strain>
    </source>
</reference>
<proteinExistence type="inferred from homology"/>